<evidence type="ECO:0000256" key="1">
    <source>
        <dbReference type="ARBA" id="ARBA00004191"/>
    </source>
</evidence>
<dbReference type="AlphaFoldDB" id="A0A2K1Z6H5"/>
<protein>
    <recommendedName>
        <fullName evidence="4">pectinesterase</fullName>
        <ecNumber evidence="4">3.1.1.11</ecNumber>
    </recommendedName>
</protein>
<gene>
    <name evidence="9" type="ORF">POPTR_009G117700</name>
</gene>
<dbReference type="Pfam" id="PF01095">
    <property type="entry name" value="Pectinesterase"/>
    <property type="match status" value="1"/>
</dbReference>
<evidence type="ECO:0000313" key="10">
    <source>
        <dbReference type="Proteomes" id="UP000006729"/>
    </source>
</evidence>
<dbReference type="GO" id="GO:0045490">
    <property type="term" value="P:pectin catabolic process"/>
    <property type="evidence" value="ECO:0007669"/>
    <property type="project" value="UniProtKB-UniPathway"/>
</dbReference>
<evidence type="ECO:0000256" key="7">
    <source>
        <dbReference type="ARBA" id="ARBA00023085"/>
    </source>
</evidence>
<dbReference type="EC" id="3.1.1.11" evidence="4"/>
<sequence length="217" mass="23760">MSTAILIRVDRSGQGDFKKIQDAIDSVPSNNPELVFIWVSAENTFASGGKAAAQRVSGDRAAFYGCGILSFRDTLLDGTGSHYCSTCYIEGATDFICGNAASLFEVSATFYVLLLSCEKIIPGPSVYVREGDGSSECHQQCENTTFIFIGMINRQMHGARQFRNGWADGPADTTMILMQQGKEEHYGTPIPFPQTQENGETMMLKRLKTREQTGIAI</sequence>
<dbReference type="STRING" id="3694.A0A2K1Z6H5"/>
<evidence type="ECO:0000256" key="6">
    <source>
        <dbReference type="ARBA" id="ARBA00022801"/>
    </source>
</evidence>
<evidence type="ECO:0000256" key="2">
    <source>
        <dbReference type="ARBA" id="ARBA00005184"/>
    </source>
</evidence>
<dbReference type="InterPro" id="IPR012334">
    <property type="entry name" value="Pectin_lyas_fold"/>
</dbReference>
<dbReference type="SUPFAM" id="SSF51126">
    <property type="entry name" value="Pectin lyase-like"/>
    <property type="match status" value="1"/>
</dbReference>
<feature type="domain" description="Pectinesterase catalytic" evidence="8">
    <location>
        <begin position="47"/>
        <end position="105"/>
    </location>
</feature>
<keyword evidence="5" id="KW-0134">Cell wall</keyword>
<dbReference type="InterPro" id="IPR000070">
    <property type="entry name" value="Pectinesterase_cat"/>
</dbReference>
<dbReference type="InterPro" id="IPR011050">
    <property type="entry name" value="Pectin_lyase_fold/virulence"/>
</dbReference>
<evidence type="ECO:0000256" key="3">
    <source>
        <dbReference type="ARBA" id="ARBA00008891"/>
    </source>
</evidence>
<name>A0A2K1Z6H5_POPTR</name>
<keyword evidence="10" id="KW-1185">Reference proteome</keyword>
<dbReference type="GO" id="GO:0042545">
    <property type="term" value="P:cell wall modification"/>
    <property type="evidence" value="ECO:0007669"/>
    <property type="project" value="InterPro"/>
</dbReference>
<dbReference type="PANTHER" id="PTHR31321:SF72">
    <property type="entry name" value="PECTINESTERASE 11-RELATED"/>
    <property type="match status" value="1"/>
</dbReference>
<comment type="pathway">
    <text evidence="2">Glycan metabolism; pectin degradation; 2-dehydro-3-deoxy-D-gluconate from pectin: step 1/5.</text>
</comment>
<evidence type="ECO:0000313" key="9">
    <source>
        <dbReference type="EMBL" id="PNT20890.1"/>
    </source>
</evidence>
<dbReference type="Proteomes" id="UP000006729">
    <property type="component" value="Chromosome 9"/>
</dbReference>
<evidence type="ECO:0000256" key="5">
    <source>
        <dbReference type="ARBA" id="ARBA00022512"/>
    </source>
</evidence>
<reference evidence="9 10" key="1">
    <citation type="journal article" date="2006" name="Science">
        <title>The genome of black cottonwood, Populus trichocarpa (Torr. &amp; Gray).</title>
        <authorList>
            <person name="Tuskan G.A."/>
            <person name="Difazio S."/>
            <person name="Jansson S."/>
            <person name="Bohlmann J."/>
            <person name="Grigoriev I."/>
            <person name="Hellsten U."/>
            <person name="Putnam N."/>
            <person name="Ralph S."/>
            <person name="Rombauts S."/>
            <person name="Salamov A."/>
            <person name="Schein J."/>
            <person name="Sterck L."/>
            <person name="Aerts A."/>
            <person name="Bhalerao R.R."/>
            <person name="Bhalerao R.P."/>
            <person name="Blaudez D."/>
            <person name="Boerjan W."/>
            <person name="Brun A."/>
            <person name="Brunner A."/>
            <person name="Busov V."/>
            <person name="Campbell M."/>
            <person name="Carlson J."/>
            <person name="Chalot M."/>
            <person name="Chapman J."/>
            <person name="Chen G.L."/>
            <person name="Cooper D."/>
            <person name="Coutinho P.M."/>
            <person name="Couturier J."/>
            <person name="Covert S."/>
            <person name="Cronk Q."/>
            <person name="Cunningham R."/>
            <person name="Davis J."/>
            <person name="Degroeve S."/>
            <person name="Dejardin A."/>
            <person name="Depamphilis C."/>
            <person name="Detter J."/>
            <person name="Dirks B."/>
            <person name="Dubchak I."/>
            <person name="Duplessis S."/>
            <person name="Ehlting J."/>
            <person name="Ellis B."/>
            <person name="Gendler K."/>
            <person name="Goodstein D."/>
            <person name="Gribskov M."/>
            <person name="Grimwood J."/>
            <person name="Groover A."/>
            <person name="Gunter L."/>
            <person name="Hamberger B."/>
            <person name="Heinze B."/>
            <person name="Helariutta Y."/>
            <person name="Henrissat B."/>
            <person name="Holligan D."/>
            <person name="Holt R."/>
            <person name="Huang W."/>
            <person name="Islam-Faridi N."/>
            <person name="Jones S."/>
            <person name="Jones-Rhoades M."/>
            <person name="Jorgensen R."/>
            <person name="Joshi C."/>
            <person name="Kangasjarvi J."/>
            <person name="Karlsson J."/>
            <person name="Kelleher C."/>
            <person name="Kirkpatrick R."/>
            <person name="Kirst M."/>
            <person name="Kohler A."/>
            <person name="Kalluri U."/>
            <person name="Larimer F."/>
            <person name="Leebens-Mack J."/>
            <person name="Leple J.C."/>
            <person name="Locascio P."/>
            <person name="Lou Y."/>
            <person name="Lucas S."/>
            <person name="Martin F."/>
            <person name="Montanini B."/>
            <person name="Napoli C."/>
            <person name="Nelson D.R."/>
            <person name="Nelson C."/>
            <person name="Nieminen K."/>
            <person name="Nilsson O."/>
            <person name="Pereda V."/>
            <person name="Peter G."/>
            <person name="Philippe R."/>
            <person name="Pilate G."/>
            <person name="Poliakov A."/>
            <person name="Razumovskaya J."/>
            <person name="Richardson P."/>
            <person name="Rinaldi C."/>
            <person name="Ritland K."/>
            <person name="Rouze P."/>
            <person name="Ryaboy D."/>
            <person name="Schmutz J."/>
            <person name="Schrader J."/>
            <person name="Segerman B."/>
            <person name="Shin H."/>
            <person name="Siddiqui A."/>
            <person name="Sterky F."/>
            <person name="Terry A."/>
            <person name="Tsai C.J."/>
            <person name="Uberbacher E."/>
            <person name="Unneberg P."/>
            <person name="Vahala J."/>
            <person name="Wall K."/>
            <person name="Wessler S."/>
            <person name="Yang G."/>
            <person name="Yin T."/>
            <person name="Douglas C."/>
            <person name="Marra M."/>
            <person name="Sandberg G."/>
            <person name="Van de Peer Y."/>
            <person name="Rokhsar D."/>
        </authorList>
    </citation>
    <scope>NUCLEOTIDE SEQUENCE [LARGE SCALE GENOMIC DNA]</scope>
    <source>
        <strain evidence="10">cv. Nisqually</strain>
    </source>
</reference>
<keyword evidence="7" id="KW-0063">Aspartyl esterase</keyword>
<organism evidence="9 10">
    <name type="scientific">Populus trichocarpa</name>
    <name type="common">Western balsam poplar</name>
    <name type="synonym">Populus balsamifera subsp. trichocarpa</name>
    <dbReference type="NCBI Taxonomy" id="3694"/>
    <lineage>
        <taxon>Eukaryota</taxon>
        <taxon>Viridiplantae</taxon>
        <taxon>Streptophyta</taxon>
        <taxon>Embryophyta</taxon>
        <taxon>Tracheophyta</taxon>
        <taxon>Spermatophyta</taxon>
        <taxon>Magnoliopsida</taxon>
        <taxon>eudicotyledons</taxon>
        <taxon>Gunneridae</taxon>
        <taxon>Pentapetalae</taxon>
        <taxon>rosids</taxon>
        <taxon>fabids</taxon>
        <taxon>Malpighiales</taxon>
        <taxon>Salicaceae</taxon>
        <taxon>Saliceae</taxon>
        <taxon>Populus</taxon>
    </lineage>
</organism>
<dbReference type="EMBL" id="CM009298">
    <property type="protein sequence ID" value="PNT20890.1"/>
    <property type="molecule type" value="Genomic_DNA"/>
</dbReference>
<proteinExistence type="inferred from homology"/>
<comment type="similarity">
    <text evidence="3">Belongs to the pectinesterase family.</text>
</comment>
<evidence type="ECO:0000259" key="8">
    <source>
        <dbReference type="Pfam" id="PF01095"/>
    </source>
</evidence>
<dbReference type="UniPathway" id="UPA00545">
    <property type="reaction ID" value="UER00823"/>
</dbReference>
<comment type="subcellular location">
    <subcellularLocation>
        <location evidence="1">Secreted</location>
        <location evidence="1">Cell wall</location>
    </subcellularLocation>
</comment>
<dbReference type="InParanoid" id="A0A2K1Z6H5"/>
<keyword evidence="5" id="KW-0964">Secreted</keyword>
<accession>A0A2K1Z6H5</accession>
<keyword evidence="6" id="KW-0378">Hydrolase</keyword>
<dbReference type="GO" id="GO:0030599">
    <property type="term" value="F:pectinesterase activity"/>
    <property type="evidence" value="ECO:0007669"/>
    <property type="project" value="UniProtKB-EC"/>
</dbReference>
<dbReference type="Gene3D" id="2.160.20.10">
    <property type="entry name" value="Single-stranded right-handed beta-helix, Pectin lyase-like"/>
    <property type="match status" value="1"/>
</dbReference>
<evidence type="ECO:0000256" key="4">
    <source>
        <dbReference type="ARBA" id="ARBA00013229"/>
    </source>
</evidence>
<dbReference type="PANTHER" id="PTHR31321">
    <property type="entry name" value="ACYL-COA THIOESTER HYDROLASE YBHC-RELATED"/>
    <property type="match status" value="1"/>
</dbReference>